<dbReference type="EMBL" id="QTSX02004390">
    <property type="protein sequence ID" value="KAJ9065021.1"/>
    <property type="molecule type" value="Genomic_DNA"/>
</dbReference>
<accession>A0ACC2SS04</accession>
<gene>
    <name evidence="1" type="ORF">DSO57_1024218</name>
</gene>
<reference evidence="1" key="1">
    <citation type="submission" date="2022-04" db="EMBL/GenBank/DDBJ databases">
        <title>Genome of the entomopathogenic fungus Entomophthora muscae.</title>
        <authorList>
            <person name="Elya C."/>
            <person name="Lovett B.R."/>
            <person name="Lee E."/>
            <person name="Macias A.M."/>
            <person name="Hajek A.E."/>
            <person name="De Bivort B.L."/>
            <person name="Kasson M.T."/>
            <person name="De Fine Licht H.H."/>
            <person name="Stajich J.E."/>
        </authorList>
    </citation>
    <scope>NUCLEOTIDE SEQUENCE</scope>
    <source>
        <strain evidence="1">Berkeley</strain>
    </source>
</reference>
<name>A0ACC2SS04_9FUNG</name>
<proteinExistence type="predicted"/>
<evidence type="ECO:0000313" key="2">
    <source>
        <dbReference type="Proteomes" id="UP001165960"/>
    </source>
</evidence>
<protein>
    <submittedName>
        <fullName evidence="1">Uncharacterized protein</fullName>
    </submittedName>
</protein>
<evidence type="ECO:0000313" key="1">
    <source>
        <dbReference type="EMBL" id="KAJ9065021.1"/>
    </source>
</evidence>
<keyword evidence="2" id="KW-1185">Reference proteome</keyword>
<sequence>MIEADETELLIPNNHIENVEIERAKSSRAHLFALTAAFLFSIGSHYATNNFGALKEMIEDDLDISNASYEITQSTIHLMNTVLPLFGGIMMDQFGSAPGALISNSFILLGNLFIALTFSLQKSPYSFDLLLLGRVFHGIGSGMIVVSQEMILSRWFSNSDMATVIGLQIGVSRFANWVAQASANFIAELTGSIEGPMWVTVCICFLSWLSTLIYAKIIKPFEELSAKKLERTSISAGRLFYLPLGFWILPFTAMSLDSIWAPFFASAVEYFEYSDLSVTTSISQKDVKAGWESSFGFLLPIFLSPMIGWVIDKKGHRSIIVGCSALLTVISLTILSFNISFLFLGLVLFSVAHTLGPVALTSSIPLILPKELVGTGIGANKVGISLGITLLHLLTGLIQTKAPGTDWSNVILLLLLVSLFGVFMAGLYCIYSSKYMFGILDVPSKLRKDVVWEKFDSLISGRPLSSLSPPSIYQKLMTCAFILLVAVSWIVYILVFILNGKAPNHFP</sequence>
<organism evidence="1 2">
    <name type="scientific">Entomophthora muscae</name>
    <dbReference type="NCBI Taxonomy" id="34485"/>
    <lineage>
        <taxon>Eukaryota</taxon>
        <taxon>Fungi</taxon>
        <taxon>Fungi incertae sedis</taxon>
        <taxon>Zoopagomycota</taxon>
        <taxon>Entomophthoromycotina</taxon>
        <taxon>Entomophthoromycetes</taxon>
        <taxon>Entomophthorales</taxon>
        <taxon>Entomophthoraceae</taxon>
        <taxon>Entomophthora</taxon>
    </lineage>
</organism>
<comment type="caution">
    <text evidence="1">The sequence shown here is derived from an EMBL/GenBank/DDBJ whole genome shotgun (WGS) entry which is preliminary data.</text>
</comment>
<dbReference type="Proteomes" id="UP001165960">
    <property type="component" value="Unassembled WGS sequence"/>
</dbReference>